<dbReference type="PANTHER" id="PTHR37542">
    <property type="entry name" value="HELO DOMAIN-CONTAINING PROTEIN-RELATED"/>
    <property type="match status" value="1"/>
</dbReference>
<feature type="domain" description="Prion-inhibition and propagation HeLo" evidence="1">
    <location>
        <begin position="7"/>
        <end position="199"/>
    </location>
</feature>
<sequence length="288" mass="31994">MAEAAELGIGVVCLAGLFSTAVQWFEHVQTGKDFGIDFQSAQLELDICRLRVLRWGDAVGLTETFTEARALPAGVGESAEDVRFAERTLGQINNLFEKIDDASKKYITTLTATAVYDPDRDLDQKYMNLRQFMQNAAVNRQKTMSFRKKFQWAIHGKSNLDKLLAEVKSLTDALTTTFKATKTQQQHFAEMELEEVRDDNLPQLEAASRGHDPILNGAVGKAIETRASYQNRKFEVLDGAKALAGHYVANDYEGPGLAVDYTFEDWKASGQGSIVQCGTRHGGKDIFE</sequence>
<comment type="caution">
    <text evidence="2">The sequence shown here is derived from an EMBL/GenBank/DDBJ whole genome shotgun (WGS) entry which is preliminary data.</text>
</comment>
<dbReference type="Gene3D" id="1.20.120.1020">
    <property type="entry name" value="Prion-inhibition and propagation, HeLo domain"/>
    <property type="match status" value="1"/>
</dbReference>
<accession>A0AA40C4J5</accession>
<evidence type="ECO:0000313" key="2">
    <source>
        <dbReference type="EMBL" id="KAK0624514.1"/>
    </source>
</evidence>
<dbReference type="InterPro" id="IPR038305">
    <property type="entry name" value="HeLo_sf"/>
</dbReference>
<evidence type="ECO:0000313" key="3">
    <source>
        <dbReference type="Proteomes" id="UP001175001"/>
    </source>
</evidence>
<dbReference type="InterPro" id="IPR029498">
    <property type="entry name" value="HeLo_dom"/>
</dbReference>
<name>A0AA40C4J5_9PEZI</name>
<organism evidence="2 3">
    <name type="scientific">Lasiodiplodia hormozganensis</name>
    <dbReference type="NCBI Taxonomy" id="869390"/>
    <lineage>
        <taxon>Eukaryota</taxon>
        <taxon>Fungi</taxon>
        <taxon>Dikarya</taxon>
        <taxon>Ascomycota</taxon>
        <taxon>Pezizomycotina</taxon>
        <taxon>Dothideomycetes</taxon>
        <taxon>Dothideomycetes incertae sedis</taxon>
        <taxon>Botryosphaeriales</taxon>
        <taxon>Botryosphaeriaceae</taxon>
        <taxon>Lasiodiplodia</taxon>
    </lineage>
</organism>
<dbReference type="AlphaFoldDB" id="A0AA40C4J5"/>
<dbReference type="Proteomes" id="UP001175001">
    <property type="component" value="Unassembled WGS sequence"/>
</dbReference>
<keyword evidence="3" id="KW-1185">Reference proteome</keyword>
<evidence type="ECO:0000259" key="1">
    <source>
        <dbReference type="Pfam" id="PF14479"/>
    </source>
</evidence>
<dbReference type="Pfam" id="PF14479">
    <property type="entry name" value="HeLo"/>
    <property type="match status" value="1"/>
</dbReference>
<proteinExistence type="predicted"/>
<reference evidence="2" key="1">
    <citation type="submission" date="2023-06" db="EMBL/GenBank/DDBJ databases">
        <title>Multi-omics analyses reveal the molecular pathogenesis toolkit of Lasiodiplodia hormozganensis, a cross-kingdom pathogen.</title>
        <authorList>
            <person name="Felix C."/>
            <person name="Meneses R."/>
            <person name="Goncalves M.F.M."/>
            <person name="Tilleman L."/>
            <person name="Duarte A.S."/>
            <person name="Jorrin-Novo J.V."/>
            <person name="Van De Peer Y."/>
            <person name="Deforce D."/>
            <person name="Van Nieuwerburgh F."/>
            <person name="Esteves A.C."/>
            <person name="Alves A."/>
        </authorList>
    </citation>
    <scope>NUCLEOTIDE SEQUENCE</scope>
    <source>
        <strain evidence="2">CBS 339.90</strain>
    </source>
</reference>
<dbReference type="EMBL" id="JAUJDW010000146">
    <property type="protein sequence ID" value="KAK0624514.1"/>
    <property type="molecule type" value="Genomic_DNA"/>
</dbReference>
<gene>
    <name evidence="2" type="primary">het-S_4</name>
    <name evidence="2" type="ORF">DIS24_g11145</name>
</gene>
<dbReference type="PANTHER" id="PTHR37542:SF3">
    <property type="entry name" value="PRION-INHIBITION AND PROPAGATION HELO DOMAIN-CONTAINING PROTEIN"/>
    <property type="match status" value="1"/>
</dbReference>
<protein>
    <submittedName>
        <fullName evidence="2">Heterokaryon incompatibility protein S</fullName>
    </submittedName>
</protein>